<dbReference type="InterPro" id="IPR014169">
    <property type="entry name" value="Pal_lipo_C"/>
</dbReference>
<keyword evidence="7 8" id="KW-0131">Cell cycle</keyword>
<keyword evidence="13" id="KW-1185">Reference proteome</keyword>
<organism evidence="12 13">
    <name type="scientific">Novispirillum itersonii</name>
    <name type="common">Aquaspirillum itersonii</name>
    <dbReference type="NCBI Taxonomy" id="189"/>
    <lineage>
        <taxon>Bacteria</taxon>
        <taxon>Pseudomonadati</taxon>
        <taxon>Pseudomonadota</taxon>
        <taxon>Alphaproteobacteria</taxon>
        <taxon>Rhodospirillales</taxon>
        <taxon>Novispirillaceae</taxon>
        <taxon>Novispirillum</taxon>
    </lineage>
</organism>
<evidence type="ECO:0000256" key="9">
    <source>
        <dbReference type="SAM" id="MobiDB-lite"/>
    </source>
</evidence>
<proteinExistence type="inferred from homology"/>
<dbReference type="Gene3D" id="3.30.1330.60">
    <property type="entry name" value="OmpA-like domain"/>
    <property type="match status" value="1"/>
</dbReference>
<feature type="signal peptide" evidence="10">
    <location>
        <begin position="1"/>
        <end position="21"/>
    </location>
</feature>
<dbReference type="GO" id="GO:0051301">
    <property type="term" value="P:cell division"/>
    <property type="evidence" value="ECO:0007669"/>
    <property type="project" value="UniProtKB-UniRule"/>
</dbReference>
<accession>A0A7W9ZIK2</accession>
<comment type="subunit">
    <text evidence="8">The Tol-Pal system is composed of five core proteins: the inner membrane proteins TolA, TolQ and TolR, the periplasmic protein TolB and the outer membrane protein Pal. They form a network linking the inner and outer membranes and the peptidoglycan layer.</text>
</comment>
<evidence type="ECO:0000313" key="12">
    <source>
        <dbReference type="EMBL" id="MBB6211880.1"/>
    </source>
</evidence>
<evidence type="ECO:0000256" key="3">
    <source>
        <dbReference type="ARBA" id="ARBA00023136"/>
    </source>
</evidence>
<protein>
    <recommendedName>
        <fullName evidence="8">Peptidoglycan-associated lipoprotein</fullName>
        <shortName evidence="8">PAL</shortName>
    </recommendedName>
</protein>
<feature type="compositionally biased region" description="Low complexity" evidence="9">
    <location>
        <begin position="30"/>
        <end position="45"/>
    </location>
</feature>
<dbReference type="PROSITE" id="PS51257">
    <property type="entry name" value="PROKAR_LIPOPROTEIN"/>
    <property type="match status" value="1"/>
</dbReference>
<dbReference type="HAMAP" id="MF_02204">
    <property type="entry name" value="Pal"/>
    <property type="match status" value="1"/>
</dbReference>
<keyword evidence="3 8" id="KW-0472">Membrane</keyword>
<feature type="domain" description="OmpA-like" evidence="11">
    <location>
        <begin position="49"/>
        <end position="163"/>
    </location>
</feature>
<evidence type="ECO:0000256" key="10">
    <source>
        <dbReference type="SAM" id="SignalP"/>
    </source>
</evidence>
<gene>
    <name evidence="8" type="primary">pal</name>
    <name evidence="12" type="ORF">FHS48_003324</name>
</gene>
<dbReference type="AlphaFoldDB" id="A0A7W9ZIK2"/>
<dbReference type="SUPFAM" id="SSF103088">
    <property type="entry name" value="OmpA-like"/>
    <property type="match status" value="1"/>
</dbReference>
<feature type="region of interest" description="Disordered" evidence="9">
    <location>
        <begin position="24"/>
        <end position="45"/>
    </location>
</feature>
<dbReference type="PRINTS" id="PR01021">
    <property type="entry name" value="OMPADOMAIN"/>
</dbReference>
<comment type="similarity">
    <text evidence="8">Belongs to the Pal lipoprotein family.</text>
</comment>
<evidence type="ECO:0000256" key="2">
    <source>
        <dbReference type="ARBA" id="ARBA00022729"/>
    </source>
</evidence>
<sequence length="163" mass="17281">MKFRLLPVVAAAALLAACSTASEDAGSKSATGNTAPTTAGKTAPAPGSVEEFKVVVGDRVLFGFDQYNLSAEGQAVLKNQAAWLNKYTKYAVVVEGHADERGTREYNLALGERRANAVKAFLGAQGVKADRLKVVSYGKERPECGDSTEACWAKNRRGVSVLQ</sequence>
<dbReference type="RefSeq" id="WP_184265035.1">
    <property type="nucleotide sequence ID" value="NZ_JACIIX010000014.1"/>
</dbReference>
<dbReference type="GO" id="GO:0009279">
    <property type="term" value="C:cell outer membrane"/>
    <property type="evidence" value="ECO:0007669"/>
    <property type="project" value="UniProtKB-SubCell"/>
</dbReference>
<dbReference type="NCBIfam" id="TIGR02802">
    <property type="entry name" value="Pal_lipo"/>
    <property type="match status" value="1"/>
</dbReference>
<keyword evidence="1 8" id="KW-0132">Cell division</keyword>
<dbReference type="PANTHER" id="PTHR30329">
    <property type="entry name" value="STATOR ELEMENT OF FLAGELLAR MOTOR COMPLEX"/>
    <property type="match status" value="1"/>
</dbReference>
<dbReference type="InterPro" id="IPR050330">
    <property type="entry name" value="Bact_OuterMem_StrucFunc"/>
</dbReference>
<dbReference type="InterPro" id="IPR036737">
    <property type="entry name" value="OmpA-like_sf"/>
</dbReference>
<dbReference type="PROSITE" id="PS51123">
    <property type="entry name" value="OMPA_2"/>
    <property type="match status" value="1"/>
</dbReference>
<evidence type="ECO:0000313" key="13">
    <source>
        <dbReference type="Proteomes" id="UP000544872"/>
    </source>
</evidence>
<keyword evidence="2 8" id="KW-0732">Signal</keyword>
<comment type="caution">
    <text evidence="12">The sequence shown here is derived from an EMBL/GenBank/DDBJ whole genome shotgun (WGS) entry which is preliminary data.</text>
</comment>
<name>A0A7W9ZIK2_NOVIT</name>
<evidence type="ECO:0000259" key="11">
    <source>
        <dbReference type="PROSITE" id="PS51123"/>
    </source>
</evidence>
<dbReference type="PANTHER" id="PTHR30329:SF21">
    <property type="entry name" value="LIPOPROTEIN YIAD-RELATED"/>
    <property type="match status" value="1"/>
</dbReference>
<reference evidence="12 13" key="1">
    <citation type="submission" date="2020-08" db="EMBL/GenBank/DDBJ databases">
        <title>Genomic Encyclopedia of Type Strains, Phase IV (KMG-IV): sequencing the most valuable type-strain genomes for metagenomic binning, comparative biology and taxonomic classification.</title>
        <authorList>
            <person name="Goeker M."/>
        </authorList>
    </citation>
    <scope>NUCLEOTIDE SEQUENCE [LARGE SCALE GENOMIC DNA]</scope>
    <source>
        <strain evidence="12 13">DSM 11590</strain>
    </source>
</reference>
<dbReference type="EMBL" id="JACIIX010000014">
    <property type="protein sequence ID" value="MBB6211880.1"/>
    <property type="molecule type" value="Genomic_DNA"/>
</dbReference>
<evidence type="ECO:0000256" key="4">
    <source>
        <dbReference type="ARBA" id="ARBA00023139"/>
    </source>
</evidence>
<keyword evidence="6 8" id="KW-0449">Lipoprotein</keyword>
<evidence type="ECO:0000256" key="7">
    <source>
        <dbReference type="ARBA" id="ARBA00023306"/>
    </source>
</evidence>
<dbReference type="InterPro" id="IPR006690">
    <property type="entry name" value="OMPA-like_CS"/>
</dbReference>
<dbReference type="Proteomes" id="UP000544872">
    <property type="component" value="Unassembled WGS sequence"/>
</dbReference>
<dbReference type="PROSITE" id="PS01068">
    <property type="entry name" value="OMPA_1"/>
    <property type="match status" value="1"/>
</dbReference>
<dbReference type="InterPro" id="IPR006665">
    <property type="entry name" value="OmpA-like"/>
</dbReference>
<evidence type="ECO:0000256" key="5">
    <source>
        <dbReference type="ARBA" id="ARBA00023237"/>
    </source>
</evidence>
<keyword evidence="4 8" id="KW-0564">Palmitate</keyword>
<dbReference type="Pfam" id="PF00691">
    <property type="entry name" value="OmpA"/>
    <property type="match status" value="1"/>
</dbReference>
<keyword evidence="5 8" id="KW-0998">Cell outer membrane</keyword>
<dbReference type="CDD" id="cd07185">
    <property type="entry name" value="OmpA_C-like"/>
    <property type="match status" value="1"/>
</dbReference>
<evidence type="ECO:0000256" key="6">
    <source>
        <dbReference type="ARBA" id="ARBA00023288"/>
    </source>
</evidence>
<dbReference type="InterPro" id="IPR039001">
    <property type="entry name" value="Pal"/>
</dbReference>
<comment type="function">
    <text evidence="8">Part of the Tol-Pal system, which plays a role in outer membrane invagination during cell division and is important for maintaining outer membrane integrity.</text>
</comment>
<dbReference type="InterPro" id="IPR006664">
    <property type="entry name" value="OMP_bac"/>
</dbReference>
<evidence type="ECO:0000256" key="1">
    <source>
        <dbReference type="ARBA" id="ARBA00022618"/>
    </source>
</evidence>
<feature type="chain" id="PRO_5030544576" description="Peptidoglycan-associated lipoprotein" evidence="10">
    <location>
        <begin position="22"/>
        <end position="163"/>
    </location>
</feature>
<comment type="subcellular location">
    <subcellularLocation>
        <location evidence="8">Cell outer membrane</location>
        <topology evidence="8">Lipid-anchor</topology>
    </subcellularLocation>
</comment>
<evidence type="ECO:0000256" key="8">
    <source>
        <dbReference type="HAMAP-Rule" id="MF_02204"/>
    </source>
</evidence>